<dbReference type="InterPro" id="IPR016071">
    <property type="entry name" value="Staphylococal_nuclease_OB-fold"/>
</dbReference>
<dbReference type="GO" id="GO:0005634">
    <property type="term" value="C:nucleus"/>
    <property type="evidence" value="ECO:0007669"/>
    <property type="project" value="TreeGrafter"/>
</dbReference>
<dbReference type="FunFam" id="2.30.30.140:FF:000018">
    <property type="entry name" value="Serine/threonine-protein kinase 31"/>
    <property type="match status" value="1"/>
</dbReference>
<dbReference type="InterPro" id="IPR035437">
    <property type="entry name" value="SNase_OB-fold_sf"/>
</dbReference>
<dbReference type="PROSITE" id="PS50304">
    <property type="entry name" value="TUDOR"/>
    <property type="match status" value="1"/>
</dbReference>
<dbReference type="Gene3D" id="2.30.30.140">
    <property type="match status" value="1"/>
</dbReference>
<feature type="domain" description="Tudor" evidence="2">
    <location>
        <begin position="130"/>
        <end position="188"/>
    </location>
</feature>
<dbReference type="Gene3D" id="2.40.50.90">
    <property type="match status" value="2"/>
</dbReference>
<dbReference type="GO" id="GO:0005829">
    <property type="term" value="C:cytosol"/>
    <property type="evidence" value="ECO:0007669"/>
    <property type="project" value="TreeGrafter"/>
</dbReference>
<dbReference type="Pfam" id="PF00565">
    <property type="entry name" value="SNase"/>
    <property type="match status" value="1"/>
</dbReference>
<dbReference type="OrthoDB" id="10023235at2759"/>
<dbReference type="Pfam" id="PF00567">
    <property type="entry name" value="TUDOR"/>
    <property type="match status" value="1"/>
</dbReference>
<dbReference type="SMART" id="SM00333">
    <property type="entry name" value="TUDOR"/>
    <property type="match status" value="2"/>
</dbReference>
<evidence type="ECO:0000256" key="1">
    <source>
        <dbReference type="ARBA" id="ARBA00017230"/>
    </source>
</evidence>
<dbReference type="Proteomes" id="UP000299102">
    <property type="component" value="Unassembled WGS sequence"/>
</dbReference>
<keyword evidence="4" id="KW-1185">Reference proteome</keyword>
<sequence length="308" mass="34939">MDKAGNFIGWLWIENENLSVALVEHGLASMHYTAESSEFARAIKTAEESAMKKKIGIWKNYVEAEKEVKEKENAPVQDRTVKYEKVVVTEVTPDGTFYVQNVDLGTKLESLMEKIHQEFKANAPLPGSYFPKRGNICAACFTLDNQWYRAKVEKIQDDKAHVFYIDYGNREVLNTSRLAALPAGYDTDPPYATEYVLACIKFPTDQEDKDEAVRALYEDTVNKKLMLNVEIRGSPLAVTLVDPANNQDIGKNLIKEGLVLLEPTRDRRLASLVSDYRSAQDHAKNSRLMLWRHGDITEDDAVEFGARR</sequence>
<dbReference type="STRING" id="151549.A0A4C2AI52"/>
<comment type="caution">
    <text evidence="3">The sequence shown here is derived from an EMBL/GenBank/DDBJ whole genome shotgun (WGS) entry which is preliminary data.</text>
</comment>
<organism evidence="3 4">
    <name type="scientific">Eumeta variegata</name>
    <name type="common">Bagworm moth</name>
    <name type="synonym">Eumeta japonica</name>
    <dbReference type="NCBI Taxonomy" id="151549"/>
    <lineage>
        <taxon>Eukaryota</taxon>
        <taxon>Metazoa</taxon>
        <taxon>Ecdysozoa</taxon>
        <taxon>Arthropoda</taxon>
        <taxon>Hexapoda</taxon>
        <taxon>Insecta</taxon>
        <taxon>Pterygota</taxon>
        <taxon>Neoptera</taxon>
        <taxon>Endopterygota</taxon>
        <taxon>Lepidoptera</taxon>
        <taxon>Glossata</taxon>
        <taxon>Ditrysia</taxon>
        <taxon>Tineoidea</taxon>
        <taxon>Psychidae</taxon>
        <taxon>Oiketicinae</taxon>
        <taxon>Eumeta</taxon>
    </lineage>
</organism>
<evidence type="ECO:0000259" key="2">
    <source>
        <dbReference type="PROSITE" id="PS50304"/>
    </source>
</evidence>
<dbReference type="PANTHER" id="PTHR12302:SF2">
    <property type="entry name" value="STAPHYLOCOCCAL NUCLEASE DOMAIN-CONTAINING PROTEIN 1"/>
    <property type="match status" value="1"/>
</dbReference>
<protein>
    <recommendedName>
        <fullName evidence="1">Staphylococcal nuclease domain-containing protein 1</fullName>
    </recommendedName>
</protein>
<dbReference type="AlphaFoldDB" id="A0A4C2AI52"/>
<dbReference type="SUPFAM" id="SSF50199">
    <property type="entry name" value="Staphylococcal nuclease"/>
    <property type="match status" value="2"/>
</dbReference>
<evidence type="ECO:0000313" key="4">
    <source>
        <dbReference type="Proteomes" id="UP000299102"/>
    </source>
</evidence>
<dbReference type="EMBL" id="BGZK01003153">
    <property type="protein sequence ID" value="GBP98505.1"/>
    <property type="molecule type" value="Genomic_DNA"/>
</dbReference>
<dbReference type="GO" id="GO:0003723">
    <property type="term" value="F:RNA binding"/>
    <property type="evidence" value="ECO:0007669"/>
    <property type="project" value="TreeGrafter"/>
</dbReference>
<dbReference type="SUPFAM" id="SSF63748">
    <property type="entry name" value="Tudor/PWWP/MBT"/>
    <property type="match status" value="1"/>
</dbReference>
<dbReference type="InterPro" id="IPR047386">
    <property type="entry name" value="Tudor_TDRD11"/>
</dbReference>
<gene>
    <name evidence="3" type="primary">SND1</name>
    <name evidence="3" type="ORF">EVAR_70556_1</name>
</gene>
<dbReference type="CDD" id="cd20433">
    <property type="entry name" value="Tudor_TDRD11"/>
    <property type="match status" value="1"/>
</dbReference>
<evidence type="ECO:0000313" key="3">
    <source>
        <dbReference type="EMBL" id="GBP98505.1"/>
    </source>
</evidence>
<accession>A0A4C2AI52</accession>
<proteinExistence type="predicted"/>
<reference evidence="3 4" key="1">
    <citation type="journal article" date="2019" name="Commun. Biol.">
        <title>The bagworm genome reveals a unique fibroin gene that provides high tensile strength.</title>
        <authorList>
            <person name="Kono N."/>
            <person name="Nakamura H."/>
            <person name="Ohtoshi R."/>
            <person name="Tomita M."/>
            <person name="Numata K."/>
            <person name="Arakawa K."/>
        </authorList>
    </citation>
    <scope>NUCLEOTIDE SEQUENCE [LARGE SCALE GENOMIC DNA]</scope>
</reference>
<dbReference type="PANTHER" id="PTHR12302">
    <property type="entry name" value="EBNA2 BINDING PROTEIN P100"/>
    <property type="match status" value="1"/>
</dbReference>
<dbReference type="InterPro" id="IPR002999">
    <property type="entry name" value="Tudor"/>
</dbReference>
<dbReference type="GO" id="GO:0006402">
    <property type="term" value="P:mRNA catabolic process"/>
    <property type="evidence" value="ECO:0007669"/>
    <property type="project" value="TreeGrafter"/>
</dbReference>
<name>A0A4C2AI52_EUMVA</name>
<dbReference type="GO" id="GO:0004518">
    <property type="term" value="F:nuclease activity"/>
    <property type="evidence" value="ECO:0007669"/>
    <property type="project" value="TreeGrafter"/>
</dbReference>